<evidence type="ECO:0000256" key="5">
    <source>
        <dbReference type="ARBA" id="ARBA00022703"/>
    </source>
</evidence>
<feature type="region of interest" description="Disordered" evidence="9">
    <location>
        <begin position="134"/>
        <end position="162"/>
    </location>
</feature>
<evidence type="ECO:0000256" key="7">
    <source>
        <dbReference type="ARBA" id="ARBA00023128"/>
    </source>
</evidence>
<dbReference type="RefSeq" id="XP_057412357.1">
    <property type="nucleotide sequence ID" value="XM_057556374.1"/>
</dbReference>
<evidence type="ECO:0000256" key="6">
    <source>
        <dbReference type="ARBA" id="ARBA00022787"/>
    </source>
</evidence>
<name>A0ABM3UDF2_BALAC</name>
<keyword evidence="10" id="KW-1185">Reference proteome</keyword>
<comment type="subcellular location">
    <subcellularLocation>
        <location evidence="2">Cytoplasm</location>
    </subcellularLocation>
    <subcellularLocation>
        <location evidence="1">Mitochondrion outer membrane</location>
    </subcellularLocation>
</comment>
<evidence type="ECO:0000313" key="10">
    <source>
        <dbReference type="Proteomes" id="UP001652580"/>
    </source>
</evidence>
<dbReference type="GeneID" id="103013636"/>
<evidence type="ECO:0000313" key="11">
    <source>
        <dbReference type="RefSeq" id="XP_057412357.1"/>
    </source>
</evidence>
<dbReference type="Pfam" id="PF06393">
    <property type="entry name" value="BID"/>
    <property type="match status" value="1"/>
</dbReference>
<proteinExistence type="predicted"/>
<dbReference type="PANTHER" id="PTHR35447">
    <property type="entry name" value="BH3-INTERACTING DOMAIN DEATH AGONIST"/>
    <property type="match status" value="1"/>
</dbReference>
<evidence type="ECO:0000256" key="8">
    <source>
        <dbReference type="ARBA" id="ARBA00023136"/>
    </source>
</evidence>
<dbReference type="InterPro" id="IPR010479">
    <property type="entry name" value="BID"/>
</dbReference>
<dbReference type="SUPFAM" id="SSF56854">
    <property type="entry name" value="Bcl-2 inhibitors of programmed cell death"/>
    <property type="match status" value="1"/>
</dbReference>
<evidence type="ECO:0000256" key="2">
    <source>
        <dbReference type="ARBA" id="ARBA00004496"/>
    </source>
</evidence>
<keyword evidence="4" id="KW-0963">Cytoplasm</keyword>
<feature type="compositionally biased region" description="Low complexity" evidence="9">
    <location>
        <begin position="12"/>
        <end position="23"/>
    </location>
</feature>
<dbReference type="Gene3D" id="1.10.437.10">
    <property type="entry name" value="Blc2-like"/>
    <property type="match status" value="1"/>
</dbReference>
<keyword evidence="6" id="KW-1000">Mitochondrion outer membrane</keyword>
<keyword evidence="5" id="KW-0053">Apoptosis</keyword>
<gene>
    <name evidence="11" type="primary">BID</name>
</gene>
<feature type="compositionally biased region" description="Low complexity" evidence="9">
    <location>
        <begin position="153"/>
        <end position="162"/>
    </location>
</feature>
<keyword evidence="8" id="KW-0472">Membrane</keyword>
<evidence type="ECO:0000256" key="9">
    <source>
        <dbReference type="SAM" id="MobiDB-lite"/>
    </source>
</evidence>
<evidence type="ECO:0000256" key="3">
    <source>
        <dbReference type="ARBA" id="ARBA00015802"/>
    </source>
</evidence>
<evidence type="ECO:0000256" key="4">
    <source>
        <dbReference type="ARBA" id="ARBA00022490"/>
    </source>
</evidence>
<dbReference type="Proteomes" id="UP001652580">
    <property type="component" value="Chromosome 11"/>
</dbReference>
<sequence>MPLLRVCLLPRPPSAASAGARGSQFHPTRRDAGGSGRGLSWARVPAISGQTLSPPGATDASGLPGRPGTQEQGGGGPAWRCLWRGRGGACAPMEERASCGGAPGRRVWTVAPEKPRSRALAGASVAAPLVAGRQAADPHPCELEPTTPPGPWTRRSATAPAPRTSAPQACWCSPSSRAARAPAATKSWRCWATSCPCARPTTMSCRRMATGAATSVRGRQRQDRRRCLAAALEQLMQLYPADVDHEKTLLLLTMLVAKKVADHSPALLQDVFHTTVTFINQNLLAYVRNLVQNEMD</sequence>
<reference evidence="11" key="1">
    <citation type="submission" date="2025-08" db="UniProtKB">
        <authorList>
            <consortium name="RefSeq"/>
        </authorList>
    </citation>
    <scope>IDENTIFICATION</scope>
</reference>
<evidence type="ECO:0000256" key="1">
    <source>
        <dbReference type="ARBA" id="ARBA00004294"/>
    </source>
</evidence>
<accession>A0ABM3UDF2</accession>
<dbReference type="PANTHER" id="PTHR35447:SF1">
    <property type="entry name" value="BH3-INTERACTING DOMAIN DEATH AGONIST"/>
    <property type="match status" value="1"/>
</dbReference>
<feature type="region of interest" description="Disordered" evidence="9">
    <location>
        <begin position="12"/>
        <end position="79"/>
    </location>
</feature>
<organism evidence="10 11">
    <name type="scientific">Balaenoptera acutorostrata</name>
    <name type="common">Common minke whale</name>
    <name type="synonym">Balaena rostrata</name>
    <dbReference type="NCBI Taxonomy" id="9767"/>
    <lineage>
        <taxon>Eukaryota</taxon>
        <taxon>Metazoa</taxon>
        <taxon>Chordata</taxon>
        <taxon>Craniata</taxon>
        <taxon>Vertebrata</taxon>
        <taxon>Euteleostomi</taxon>
        <taxon>Mammalia</taxon>
        <taxon>Eutheria</taxon>
        <taxon>Laurasiatheria</taxon>
        <taxon>Artiodactyla</taxon>
        <taxon>Whippomorpha</taxon>
        <taxon>Cetacea</taxon>
        <taxon>Mysticeti</taxon>
        <taxon>Balaenopteridae</taxon>
        <taxon>Balaenoptera</taxon>
    </lineage>
</organism>
<dbReference type="InterPro" id="IPR036834">
    <property type="entry name" value="Bcl-2-like_sf"/>
</dbReference>
<protein>
    <recommendedName>
        <fullName evidence="3">BH3-interacting domain death agonist</fullName>
    </recommendedName>
</protein>
<keyword evidence="7" id="KW-0496">Mitochondrion</keyword>